<keyword evidence="3" id="KW-1185">Reference proteome</keyword>
<dbReference type="EMBL" id="BQNB010008870">
    <property type="protein sequence ID" value="GJS55463.1"/>
    <property type="molecule type" value="Genomic_DNA"/>
</dbReference>
<protein>
    <submittedName>
        <fullName evidence="2">Uncharacterized protein</fullName>
    </submittedName>
</protein>
<gene>
    <name evidence="2" type="ORF">Tco_0628825</name>
</gene>
<evidence type="ECO:0000313" key="3">
    <source>
        <dbReference type="Proteomes" id="UP001151760"/>
    </source>
</evidence>
<reference evidence="2" key="1">
    <citation type="journal article" date="2022" name="Int. J. Mol. Sci.">
        <title>Draft Genome of Tanacetum Coccineum: Genomic Comparison of Closely Related Tanacetum-Family Plants.</title>
        <authorList>
            <person name="Yamashiro T."/>
            <person name="Shiraishi A."/>
            <person name="Nakayama K."/>
            <person name="Satake H."/>
        </authorList>
    </citation>
    <scope>NUCLEOTIDE SEQUENCE</scope>
</reference>
<evidence type="ECO:0000256" key="1">
    <source>
        <dbReference type="SAM" id="MobiDB-lite"/>
    </source>
</evidence>
<reference evidence="2" key="2">
    <citation type="submission" date="2022-01" db="EMBL/GenBank/DDBJ databases">
        <authorList>
            <person name="Yamashiro T."/>
            <person name="Shiraishi A."/>
            <person name="Satake H."/>
            <person name="Nakayama K."/>
        </authorList>
    </citation>
    <scope>NUCLEOTIDE SEQUENCE</scope>
</reference>
<evidence type="ECO:0000313" key="2">
    <source>
        <dbReference type="EMBL" id="GJS55463.1"/>
    </source>
</evidence>
<proteinExistence type="predicted"/>
<organism evidence="2 3">
    <name type="scientific">Tanacetum coccineum</name>
    <dbReference type="NCBI Taxonomy" id="301880"/>
    <lineage>
        <taxon>Eukaryota</taxon>
        <taxon>Viridiplantae</taxon>
        <taxon>Streptophyta</taxon>
        <taxon>Embryophyta</taxon>
        <taxon>Tracheophyta</taxon>
        <taxon>Spermatophyta</taxon>
        <taxon>Magnoliopsida</taxon>
        <taxon>eudicotyledons</taxon>
        <taxon>Gunneridae</taxon>
        <taxon>Pentapetalae</taxon>
        <taxon>asterids</taxon>
        <taxon>campanulids</taxon>
        <taxon>Asterales</taxon>
        <taxon>Asteraceae</taxon>
        <taxon>Asteroideae</taxon>
        <taxon>Anthemideae</taxon>
        <taxon>Anthemidinae</taxon>
        <taxon>Tanacetum</taxon>
    </lineage>
</organism>
<dbReference type="Proteomes" id="UP001151760">
    <property type="component" value="Unassembled WGS sequence"/>
</dbReference>
<name>A0ABQ4WRL6_9ASTR</name>
<feature type="compositionally biased region" description="Basic and acidic residues" evidence="1">
    <location>
        <begin position="248"/>
        <end position="259"/>
    </location>
</feature>
<comment type="caution">
    <text evidence="2">The sequence shown here is derived from an EMBL/GenBank/DDBJ whole genome shotgun (WGS) entry which is preliminary data.</text>
</comment>
<feature type="region of interest" description="Disordered" evidence="1">
    <location>
        <begin position="236"/>
        <end position="259"/>
    </location>
</feature>
<sequence>MGEPLSPDRVFDFLMDEPEPHPAYDFFMPGPLPGYADYPNNNNGWIEADVPLLGELGAVTNEPMVGPLVGGIAEPMVEMEEQVIAPMIDMEEDIAMLFGDVDFSDDDSEGFEDEEEVWEVDKEWLMAPVTPPTMSVVPPPSTYEVGGPSTAAAEGQSFPLPTSGLPVPLTVIEDLSTRMGNLEYGHGQLVKKVMASQMVQVVGRLEQIDGVTETAGGDECINRWVRVAWGGFGEADGPELAGKTRRKNSPEKEGRRKPYERGEEHLGLYVWEFVPAIEEVVGPVAEIEEEQVIAPIVDMEEDLATLFGDDDFEDDAIRMGFVRGGGLRGHPNVAVEGPSFPHSASGLPVPPSVIEDLSTRLGNLRRVRAWAAGVESYLGDGALVTHAADRWEQTTVTEMGSQESTMIQCILGMDRRLAELERRPPGSQ</sequence>
<accession>A0ABQ4WRL6</accession>